<keyword evidence="3" id="KW-1185">Reference proteome</keyword>
<protein>
    <recommendedName>
        <fullName evidence="4">Copper resistance protein D</fullName>
    </recommendedName>
</protein>
<accession>A0A1I5NET9</accession>
<proteinExistence type="predicted"/>
<name>A0A1I5NET9_9BACT</name>
<organism evidence="2 3">
    <name type="scientific">Hydrogenimonas thermophila</name>
    <dbReference type="NCBI Taxonomy" id="223786"/>
    <lineage>
        <taxon>Bacteria</taxon>
        <taxon>Pseudomonadati</taxon>
        <taxon>Campylobacterota</taxon>
        <taxon>Epsilonproteobacteria</taxon>
        <taxon>Campylobacterales</taxon>
        <taxon>Hydrogenimonadaceae</taxon>
        <taxon>Hydrogenimonas</taxon>
    </lineage>
</organism>
<dbReference type="AlphaFoldDB" id="A0A1I5NET9"/>
<dbReference type="RefSeq" id="WP_092911719.1">
    <property type="nucleotide sequence ID" value="NZ_CP136592.1"/>
</dbReference>
<evidence type="ECO:0000256" key="1">
    <source>
        <dbReference type="SAM" id="Phobius"/>
    </source>
</evidence>
<feature type="transmembrane region" description="Helical" evidence="1">
    <location>
        <begin position="122"/>
        <end position="143"/>
    </location>
</feature>
<feature type="transmembrane region" description="Helical" evidence="1">
    <location>
        <begin position="52"/>
        <end position="71"/>
    </location>
</feature>
<dbReference type="OrthoDB" id="5365621at2"/>
<keyword evidence="1" id="KW-0812">Transmembrane</keyword>
<dbReference type="Proteomes" id="UP000199227">
    <property type="component" value="Unassembled WGS sequence"/>
</dbReference>
<gene>
    <name evidence="2" type="ORF">SAMN05216234_11018</name>
</gene>
<evidence type="ECO:0008006" key="4">
    <source>
        <dbReference type="Google" id="ProtNLM"/>
    </source>
</evidence>
<sequence length="149" mass="16894">MIKAVLYVHILSATAWVGGSLLLFALGILLRDKEAQKSVYAHLGPIYGYFETFWLILLWATGLTMFFHFGIYDVMVHASDSELANLMNTKLILVAVLTILTIIHMVIAFKTHTVERTPLQNFISRGSSMMIFIFNLIIVWYAVGIRDLL</sequence>
<dbReference type="EMBL" id="FOXB01000010">
    <property type="protein sequence ID" value="SFP20284.1"/>
    <property type="molecule type" value="Genomic_DNA"/>
</dbReference>
<keyword evidence="1" id="KW-1133">Transmembrane helix</keyword>
<evidence type="ECO:0000313" key="2">
    <source>
        <dbReference type="EMBL" id="SFP20284.1"/>
    </source>
</evidence>
<keyword evidence="1" id="KW-0472">Membrane</keyword>
<evidence type="ECO:0000313" key="3">
    <source>
        <dbReference type="Proteomes" id="UP000199227"/>
    </source>
</evidence>
<feature type="transmembrane region" description="Helical" evidence="1">
    <location>
        <begin position="91"/>
        <end position="110"/>
    </location>
</feature>
<feature type="transmembrane region" description="Helical" evidence="1">
    <location>
        <begin position="6"/>
        <end position="31"/>
    </location>
</feature>
<dbReference type="STRING" id="223786.SAMN05216234_11018"/>
<reference evidence="2 3" key="1">
    <citation type="submission" date="2016-10" db="EMBL/GenBank/DDBJ databases">
        <authorList>
            <person name="de Groot N.N."/>
        </authorList>
    </citation>
    <scope>NUCLEOTIDE SEQUENCE [LARGE SCALE GENOMIC DNA]</scope>
    <source>
        <strain evidence="2 3">EP1-55-1</strain>
    </source>
</reference>